<reference evidence="3 4" key="1">
    <citation type="submission" date="2016-10" db="EMBL/GenBank/DDBJ databases">
        <title>The genome sequence of Colletotrichum fioriniae PJ7.</title>
        <authorList>
            <person name="Baroncelli R."/>
        </authorList>
    </citation>
    <scope>NUCLEOTIDE SEQUENCE [LARGE SCALE GENOMIC DNA]</scope>
    <source>
        <strain evidence="3">Col 31</strain>
    </source>
</reference>
<dbReference type="EMBL" id="MLGG01000079">
    <property type="protein sequence ID" value="KAK1447235.1"/>
    <property type="molecule type" value="Genomic_DNA"/>
</dbReference>
<evidence type="ECO:0000256" key="1">
    <source>
        <dbReference type="SAM" id="MobiDB-lite"/>
    </source>
</evidence>
<evidence type="ECO:0000256" key="2">
    <source>
        <dbReference type="SAM" id="Phobius"/>
    </source>
</evidence>
<feature type="transmembrane region" description="Helical" evidence="2">
    <location>
        <begin position="34"/>
        <end position="54"/>
    </location>
</feature>
<keyword evidence="4" id="KW-1185">Reference proteome</keyword>
<accession>A0AAI9TWH9</accession>
<dbReference type="Proteomes" id="UP001239795">
    <property type="component" value="Unassembled WGS sequence"/>
</dbReference>
<name>A0AAI9TWH9_9PEZI</name>
<keyword evidence="2" id="KW-0812">Transmembrane</keyword>
<keyword evidence="2" id="KW-0472">Membrane</keyword>
<organism evidence="3 4">
    <name type="scientific">Colletotrichum melonis</name>
    <dbReference type="NCBI Taxonomy" id="1209925"/>
    <lineage>
        <taxon>Eukaryota</taxon>
        <taxon>Fungi</taxon>
        <taxon>Dikarya</taxon>
        <taxon>Ascomycota</taxon>
        <taxon>Pezizomycotina</taxon>
        <taxon>Sordariomycetes</taxon>
        <taxon>Hypocreomycetidae</taxon>
        <taxon>Glomerellales</taxon>
        <taxon>Glomerellaceae</taxon>
        <taxon>Colletotrichum</taxon>
        <taxon>Colletotrichum acutatum species complex</taxon>
    </lineage>
</organism>
<evidence type="ECO:0000313" key="4">
    <source>
        <dbReference type="Proteomes" id="UP001239795"/>
    </source>
</evidence>
<evidence type="ECO:0000313" key="3">
    <source>
        <dbReference type="EMBL" id="KAK1447235.1"/>
    </source>
</evidence>
<keyword evidence="2" id="KW-1133">Transmembrane helix</keyword>
<proteinExistence type="predicted"/>
<dbReference type="AlphaFoldDB" id="A0AAI9TWH9"/>
<protein>
    <submittedName>
        <fullName evidence="3">Uncharacterized protein</fullName>
    </submittedName>
</protein>
<feature type="region of interest" description="Disordered" evidence="1">
    <location>
        <begin position="82"/>
        <end position="112"/>
    </location>
</feature>
<sequence length="210" mass="23529">MESSNGIDDVIQHNDILSGLHDAVRQTGLITGSYLSSFASATAFIFGLAIDLLARDLRGSRELKLEIDSLKRSLKRLQNCQKEYIVPSPPDDGLDEDSDEDESSYGHPEPTDHWRSTKYVVLSRISTILMTKPEGEDSAMEEILRYASSADPFQYGNDHISKITTDLAAATMFLMNLQHEGGYGNPGVEDRFLPVYYRACVDRQPMEYDL</sequence>
<gene>
    <name evidence="3" type="ORF">CMEL01_09074</name>
</gene>
<comment type="caution">
    <text evidence="3">The sequence shown here is derived from an EMBL/GenBank/DDBJ whole genome shotgun (WGS) entry which is preliminary data.</text>
</comment>
<feature type="compositionally biased region" description="Acidic residues" evidence="1">
    <location>
        <begin position="92"/>
        <end position="103"/>
    </location>
</feature>